<comment type="pathway">
    <text evidence="3">Protein biosynthesis; polypeptide chain elongation.</text>
</comment>
<evidence type="ECO:0000256" key="5">
    <source>
        <dbReference type="ARBA" id="ARBA00022490"/>
    </source>
</evidence>
<dbReference type="InterPro" id="IPR015365">
    <property type="entry name" value="Elong-fact-P_C"/>
</dbReference>
<dbReference type="Pfam" id="PF09285">
    <property type="entry name" value="Elong-fact-P_C"/>
    <property type="match status" value="1"/>
</dbReference>
<keyword evidence="7" id="KW-0934">Plastid</keyword>
<evidence type="ECO:0000313" key="14">
    <source>
        <dbReference type="Proteomes" id="UP001363151"/>
    </source>
</evidence>
<feature type="domain" description="Elongation factor P C-terminal" evidence="11">
    <location>
        <begin position="164"/>
        <end position="218"/>
    </location>
</feature>
<reference evidence="13 14" key="1">
    <citation type="submission" date="2024-03" db="EMBL/GenBank/DDBJ databases">
        <title>Aureococcus anophagefferens CCMP1851 and Kratosvirus quantuckense: Draft genome of a second virus-susceptible host strain in the model system.</title>
        <authorList>
            <person name="Chase E."/>
            <person name="Truchon A.R."/>
            <person name="Schepens W."/>
            <person name="Wilhelm S.W."/>
        </authorList>
    </citation>
    <scope>NUCLEOTIDE SEQUENCE [LARGE SCALE GENOMIC DNA]</scope>
    <source>
        <strain evidence="13 14">CCMP1851</strain>
    </source>
</reference>
<evidence type="ECO:0000256" key="10">
    <source>
        <dbReference type="SAM" id="SignalP"/>
    </source>
</evidence>
<dbReference type="SMART" id="SM00841">
    <property type="entry name" value="Elong-fact-P_C"/>
    <property type="match status" value="1"/>
</dbReference>
<protein>
    <submittedName>
        <fullName evidence="13">Elongation factor P</fullName>
    </submittedName>
</protein>
<proteinExistence type="inferred from homology"/>
<feature type="chain" id="PRO_5045240909" evidence="10">
    <location>
        <begin position="18"/>
        <end position="221"/>
    </location>
</feature>
<sequence length="221" mass="24081">MAWSRFGLLALVASCGAFAPVGRVAAPRCAPLAAGVVTPGNFKNGLTIEYQDGVWKVMSFQQSKTARQAAVVRTKLKNLVTGATVEDTFRMTESFQQAQVESNEAVFSYEDGDEIVFMDSVEFDEIRVQKEDIASCDLLKDGMTVSIVKWGEVVVDINLPSSDTYEVTYTEPGLKKAASSGQSKAATLETGAEIQVPLFVEIGDTIKVKCAEREYMERVKA</sequence>
<evidence type="ECO:0000259" key="11">
    <source>
        <dbReference type="SMART" id="SM00841"/>
    </source>
</evidence>
<dbReference type="InterPro" id="IPR020599">
    <property type="entry name" value="Transl_elong_fac_P/YeiP"/>
</dbReference>
<comment type="subcellular location">
    <subcellularLocation>
        <location evidence="2">Cytoplasm</location>
    </subcellularLocation>
    <subcellularLocation>
        <location evidence="1">Plastid</location>
        <location evidence="1">Chloroplast</location>
    </subcellularLocation>
</comment>
<dbReference type="InterPro" id="IPR001059">
    <property type="entry name" value="Transl_elong_P/YeiP_cen"/>
</dbReference>
<dbReference type="PIRSF" id="PIRSF005901">
    <property type="entry name" value="EF-P"/>
    <property type="match status" value="1"/>
</dbReference>
<dbReference type="SUPFAM" id="SSF50104">
    <property type="entry name" value="Translation proteins SH3-like domain"/>
    <property type="match status" value="1"/>
</dbReference>
<dbReference type="InterPro" id="IPR012340">
    <property type="entry name" value="NA-bd_OB-fold"/>
</dbReference>
<comment type="caution">
    <text evidence="13">The sequence shown here is derived from an EMBL/GenBank/DDBJ whole genome shotgun (WGS) entry which is preliminary data.</text>
</comment>
<keyword evidence="5" id="KW-0963">Cytoplasm</keyword>
<dbReference type="PROSITE" id="PS01275">
    <property type="entry name" value="EFP"/>
    <property type="match status" value="1"/>
</dbReference>
<dbReference type="InterPro" id="IPR008991">
    <property type="entry name" value="Translation_prot_SH3-like_sf"/>
</dbReference>
<keyword evidence="10" id="KW-0732">Signal</keyword>
<keyword evidence="8 13" id="KW-0251">Elongation factor</keyword>
<keyword evidence="9" id="KW-0648">Protein biosynthesis</keyword>
<gene>
    <name evidence="13" type="primary">efp</name>
    <name evidence="13" type="ORF">SO694_00071177</name>
</gene>
<dbReference type="NCBIfam" id="NF001810">
    <property type="entry name" value="PRK00529.1"/>
    <property type="match status" value="1"/>
</dbReference>
<evidence type="ECO:0000256" key="9">
    <source>
        <dbReference type="ARBA" id="ARBA00022917"/>
    </source>
</evidence>
<feature type="signal peptide" evidence="10">
    <location>
        <begin position="1"/>
        <end position="17"/>
    </location>
</feature>
<dbReference type="Gene3D" id="2.30.30.30">
    <property type="match status" value="1"/>
</dbReference>
<dbReference type="NCBIfam" id="TIGR00038">
    <property type="entry name" value="efp"/>
    <property type="match status" value="1"/>
</dbReference>
<name>A0ABR1FI57_AURAN</name>
<dbReference type="GO" id="GO:0003746">
    <property type="term" value="F:translation elongation factor activity"/>
    <property type="evidence" value="ECO:0007669"/>
    <property type="project" value="UniProtKB-KW"/>
</dbReference>
<dbReference type="PANTHER" id="PTHR30053:SF12">
    <property type="entry name" value="ELONGATION FACTOR P (EF-P) FAMILY PROTEIN"/>
    <property type="match status" value="1"/>
</dbReference>
<dbReference type="InterPro" id="IPR014722">
    <property type="entry name" value="Rib_uL2_dom2"/>
</dbReference>
<dbReference type="Pfam" id="PF01132">
    <property type="entry name" value="EFP"/>
    <property type="match status" value="1"/>
</dbReference>
<feature type="domain" description="Translation elongation factor P/YeiP central" evidence="12">
    <location>
        <begin position="102"/>
        <end position="155"/>
    </location>
</feature>
<organism evidence="13 14">
    <name type="scientific">Aureococcus anophagefferens</name>
    <name type="common">Harmful bloom alga</name>
    <dbReference type="NCBI Taxonomy" id="44056"/>
    <lineage>
        <taxon>Eukaryota</taxon>
        <taxon>Sar</taxon>
        <taxon>Stramenopiles</taxon>
        <taxon>Ochrophyta</taxon>
        <taxon>Pelagophyceae</taxon>
        <taxon>Pelagomonadales</taxon>
        <taxon>Pelagomonadaceae</taxon>
        <taxon>Aureococcus</taxon>
    </lineage>
</organism>
<dbReference type="InterPro" id="IPR011768">
    <property type="entry name" value="Transl_elongation_fac_P"/>
</dbReference>
<evidence type="ECO:0000256" key="3">
    <source>
        <dbReference type="ARBA" id="ARBA00004815"/>
    </source>
</evidence>
<keyword evidence="6" id="KW-0150">Chloroplast</keyword>
<evidence type="ECO:0000259" key="12">
    <source>
        <dbReference type="SMART" id="SM01185"/>
    </source>
</evidence>
<dbReference type="SMART" id="SM01185">
    <property type="entry name" value="EFP"/>
    <property type="match status" value="1"/>
</dbReference>
<dbReference type="Pfam" id="PF08207">
    <property type="entry name" value="EFP_N"/>
    <property type="match status" value="1"/>
</dbReference>
<dbReference type="PANTHER" id="PTHR30053">
    <property type="entry name" value="ELONGATION FACTOR P"/>
    <property type="match status" value="1"/>
</dbReference>
<dbReference type="InterPro" id="IPR013852">
    <property type="entry name" value="Transl_elong_P/YeiP_CS"/>
</dbReference>
<dbReference type="Gene3D" id="2.40.50.140">
    <property type="entry name" value="Nucleic acid-binding proteins"/>
    <property type="match status" value="2"/>
</dbReference>
<dbReference type="SUPFAM" id="SSF50249">
    <property type="entry name" value="Nucleic acid-binding proteins"/>
    <property type="match status" value="2"/>
</dbReference>
<dbReference type="InterPro" id="IPR013185">
    <property type="entry name" value="Transl_elong_KOW-like"/>
</dbReference>
<dbReference type="Proteomes" id="UP001363151">
    <property type="component" value="Unassembled WGS sequence"/>
</dbReference>
<evidence type="ECO:0000256" key="8">
    <source>
        <dbReference type="ARBA" id="ARBA00022768"/>
    </source>
</evidence>
<evidence type="ECO:0000256" key="7">
    <source>
        <dbReference type="ARBA" id="ARBA00022640"/>
    </source>
</evidence>
<comment type="similarity">
    <text evidence="4">Belongs to the elongation factor P family.</text>
</comment>
<dbReference type="CDD" id="cd05794">
    <property type="entry name" value="S1_EF-P_repeat_2"/>
    <property type="match status" value="1"/>
</dbReference>
<evidence type="ECO:0000256" key="1">
    <source>
        <dbReference type="ARBA" id="ARBA00004229"/>
    </source>
</evidence>
<dbReference type="HAMAP" id="MF_00141">
    <property type="entry name" value="EF_P"/>
    <property type="match status" value="1"/>
</dbReference>
<evidence type="ECO:0000256" key="6">
    <source>
        <dbReference type="ARBA" id="ARBA00022528"/>
    </source>
</evidence>
<evidence type="ECO:0000256" key="2">
    <source>
        <dbReference type="ARBA" id="ARBA00004496"/>
    </source>
</evidence>
<evidence type="ECO:0000313" key="13">
    <source>
        <dbReference type="EMBL" id="KAK7231206.1"/>
    </source>
</evidence>
<dbReference type="EMBL" id="JBBJCI010000419">
    <property type="protein sequence ID" value="KAK7231206.1"/>
    <property type="molecule type" value="Genomic_DNA"/>
</dbReference>
<accession>A0ABR1FI57</accession>
<keyword evidence="14" id="KW-1185">Reference proteome</keyword>
<evidence type="ECO:0000256" key="4">
    <source>
        <dbReference type="ARBA" id="ARBA00009479"/>
    </source>
</evidence>